<keyword evidence="6 10" id="KW-1133">Transmembrane helix</keyword>
<evidence type="ECO:0000256" key="10">
    <source>
        <dbReference type="SAM" id="Phobius"/>
    </source>
</evidence>
<keyword evidence="7 10" id="KW-0472">Membrane</keyword>
<evidence type="ECO:0000256" key="8">
    <source>
        <dbReference type="ARBA" id="ARBA00023329"/>
    </source>
</evidence>
<evidence type="ECO:0000256" key="6">
    <source>
        <dbReference type="ARBA" id="ARBA00022989"/>
    </source>
</evidence>
<dbReference type="AlphaFoldDB" id="A0A7K6BXS7"/>
<comment type="similarity">
    <text evidence="3">Belongs to the SMAGP family.</text>
</comment>
<accession>A0A7K6BXS7</accession>
<evidence type="ECO:0000256" key="9">
    <source>
        <dbReference type="SAM" id="MobiDB-lite"/>
    </source>
</evidence>
<feature type="non-terminal residue" evidence="11">
    <location>
        <position position="88"/>
    </location>
</feature>
<evidence type="ECO:0000256" key="5">
    <source>
        <dbReference type="ARBA" id="ARBA00022692"/>
    </source>
</evidence>
<evidence type="ECO:0000256" key="3">
    <source>
        <dbReference type="ARBA" id="ARBA00010017"/>
    </source>
</evidence>
<dbReference type="GO" id="GO:0030659">
    <property type="term" value="C:cytoplasmic vesicle membrane"/>
    <property type="evidence" value="ECO:0007669"/>
    <property type="project" value="UniProtKB-SubCell"/>
</dbReference>
<dbReference type="Proteomes" id="UP000584880">
    <property type="component" value="Unassembled WGS sequence"/>
</dbReference>
<name>A0A7K6BXS7_PTIVI</name>
<keyword evidence="12" id="KW-1185">Reference proteome</keyword>
<dbReference type="PANTHER" id="PTHR47394:SF1">
    <property type="entry name" value="SMALL CELL ADHESION GLYCOPROTEIN"/>
    <property type="match status" value="1"/>
</dbReference>
<comment type="subcellular location">
    <subcellularLocation>
        <location evidence="1">Cell membrane</location>
        <topology evidence="1">Single-pass type III membrane protein</topology>
    </subcellularLocation>
    <subcellularLocation>
        <location evidence="2">Cytoplasmic vesicle membrane</location>
        <topology evidence="2">Single-pass type III membrane protein</topology>
    </subcellularLocation>
</comment>
<proteinExistence type="inferred from homology"/>
<evidence type="ECO:0000256" key="1">
    <source>
        <dbReference type="ARBA" id="ARBA00004361"/>
    </source>
</evidence>
<evidence type="ECO:0000256" key="7">
    <source>
        <dbReference type="ARBA" id="ARBA00023136"/>
    </source>
</evidence>
<evidence type="ECO:0000256" key="4">
    <source>
        <dbReference type="ARBA" id="ARBA00022475"/>
    </source>
</evidence>
<keyword evidence="4" id="KW-1003">Cell membrane</keyword>
<feature type="region of interest" description="Disordered" evidence="9">
    <location>
        <begin position="1"/>
        <end position="22"/>
    </location>
</feature>
<dbReference type="GO" id="GO:0005886">
    <property type="term" value="C:plasma membrane"/>
    <property type="evidence" value="ECO:0007669"/>
    <property type="project" value="UniProtKB-SubCell"/>
</dbReference>
<evidence type="ECO:0000313" key="11">
    <source>
        <dbReference type="EMBL" id="NWV07194.1"/>
    </source>
</evidence>
<dbReference type="PANTHER" id="PTHR47394">
    <property type="entry name" value="SMALL CELL ADHESION GLYCOPROTEIN"/>
    <property type="match status" value="1"/>
</dbReference>
<gene>
    <name evidence="11" type="primary">Smagp</name>
    <name evidence="11" type="ORF">PTIVIO_R15112</name>
</gene>
<feature type="region of interest" description="Disordered" evidence="9">
    <location>
        <begin position="63"/>
        <end position="88"/>
    </location>
</feature>
<keyword evidence="5 10" id="KW-0812">Transmembrane</keyword>
<keyword evidence="8" id="KW-0968">Cytoplasmic vesicle</keyword>
<sequence>LLSPYPEEDPTTPYVRKAPTPAGHEGADTAVIAAVIAAVFLTLLAALVVIGIYLYRNRGSYRTYERPEPDAAPRPDEAPAKEKEEYFI</sequence>
<reference evidence="11 12" key="1">
    <citation type="submission" date="2019-09" db="EMBL/GenBank/DDBJ databases">
        <title>Bird 10,000 Genomes (B10K) Project - Family phase.</title>
        <authorList>
            <person name="Zhang G."/>
        </authorList>
    </citation>
    <scope>NUCLEOTIDE SEQUENCE [LARGE SCALE GENOMIC DNA]</scope>
    <source>
        <strain evidence="11">B10K-DU-012-10</strain>
        <tissue evidence="11">Blood</tissue>
    </source>
</reference>
<dbReference type="InterPro" id="IPR043243">
    <property type="entry name" value="SMAGP"/>
</dbReference>
<feature type="compositionally biased region" description="Acidic residues" evidence="9">
    <location>
        <begin position="1"/>
        <end position="10"/>
    </location>
</feature>
<dbReference type="EMBL" id="VZRJ01005283">
    <property type="protein sequence ID" value="NWV07194.1"/>
    <property type="molecule type" value="Genomic_DNA"/>
</dbReference>
<comment type="caution">
    <text evidence="11">The sequence shown here is derived from an EMBL/GenBank/DDBJ whole genome shotgun (WGS) entry which is preliminary data.</text>
</comment>
<organism evidence="11 12">
    <name type="scientific">Ptilonorhynchus violaceus</name>
    <name type="common">Satin bowerbird</name>
    <name type="synonym">Pyrrhocorax violaceus</name>
    <dbReference type="NCBI Taxonomy" id="28724"/>
    <lineage>
        <taxon>Eukaryota</taxon>
        <taxon>Metazoa</taxon>
        <taxon>Chordata</taxon>
        <taxon>Craniata</taxon>
        <taxon>Vertebrata</taxon>
        <taxon>Euteleostomi</taxon>
        <taxon>Archelosauria</taxon>
        <taxon>Archosauria</taxon>
        <taxon>Dinosauria</taxon>
        <taxon>Saurischia</taxon>
        <taxon>Theropoda</taxon>
        <taxon>Coelurosauria</taxon>
        <taxon>Aves</taxon>
        <taxon>Neognathae</taxon>
        <taxon>Neoaves</taxon>
        <taxon>Telluraves</taxon>
        <taxon>Australaves</taxon>
        <taxon>Passeriformes</taxon>
        <taxon>Ptilonorhynchidae</taxon>
        <taxon>Ptilonorhynchus</taxon>
    </lineage>
</organism>
<evidence type="ECO:0000313" key="12">
    <source>
        <dbReference type="Proteomes" id="UP000584880"/>
    </source>
</evidence>
<feature type="non-terminal residue" evidence="11">
    <location>
        <position position="1"/>
    </location>
</feature>
<evidence type="ECO:0000256" key="2">
    <source>
        <dbReference type="ARBA" id="ARBA00004497"/>
    </source>
</evidence>
<feature type="transmembrane region" description="Helical" evidence="10">
    <location>
        <begin position="30"/>
        <end position="55"/>
    </location>
</feature>
<protein>
    <submittedName>
        <fullName evidence="11">SMAGP protein</fullName>
    </submittedName>
</protein>